<dbReference type="Proteomes" id="UP000223828">
    <property type="component" value="Unassembled WGS sequence"/>
</dbReference>
<dbReference type="AlphaFoldDB" id="A0A2C6WLI5"/>
<sequence length="332" mass="39899">MMSEYLKEVNEFWEQYLSRYNAIYDESTLREIIENNDTTAFLHPEDLKYLKKHFGDQFTEIPKFKKMIDFANGKVTVNKNRQKVTFENAELNPAIARPYFGNPEIADIVILKKHPENDFKTYEFKLPEAEAIEYRRRILLDIQGKLTFNGQKLFLPYIDRHRWFVKYLYSNASTLKYFNIDPNRLMVINFFPYQTGHTAGIPKDFLSFNYKLPSQLQNFELLIKMLKDDKKRIYIASEEELYISIFKNFAESDICEYLIDNLFVLSSKQNRHLTLCNVLSYREHRTRLKKKQELSKIEYYKWNQRQKAARETGDSDFYRKMKSIKHEFSNSN</sequence>
<name>A0A2C6WLI5_9STAP</name>
<dbReference type="EMBL" id="MRZN01000019">
    <property type="protein sequence ID" value="PHK49003.1"/>
    <property type="molecule type" value="Genomic_DNA"/>
</dbReference>
<organism evidence="1 2">
    <name type="scientific">Staphylococcus edaphicus</name>
    <dbReference type="NCBI Taxonomy" id="1955013"/>
    <lineage>
        <taxon>Bacteria</taxon>
        <taxon>Bacillati</taxon>
        <taxon>Bacillota</taxon>
        <taxon>Bacilli</taxon>
        <taxon>Bacillales</taxon>
        <taxon>Staphylococcaceae</taxon>
        <taxon>Staphylococcus</taxon>
    </lineage>
</organism>
<evidence type="ECO:0000313" key="1">
    <source>
        <dbReference type="EMBL" id="PHK49003.1"/>
    </source>
</evidence>
<dbReference type="RefSeq" id="WP_099090953.1">
    <property type="nucleotide sequence ID" value="NZ_MRZN01000019.1"/>
</dbReference>
<protein>
    <submittedName>
        <fullName evidence="1">Uncharacterized protein</fullName>
    </submittedName>
</protein>
<proteinExistence type="predicted"/>
<gene>
    <name evidence="1" type="ORF">BTJ66_10740</name>
</gene>
<dbReference type="OrthoDB" id="2392601at2"/>
<accession>A0A2C6WLI5</accession>
<evidence type="ECO:0000313" key="2">
    <source>
        <dbReference type="Proteomes" id="UP000223828"/>
    </source>
</evidence>
<comment type="caution">
    <text evidence="1">The sequence shown here is derived from an EMBL/GenBank/DDBJ whole genome shotgun (WGS) entry which is preliminary data.</text>
</comment>
<reference evidence="2" key="1">
    <citation type="submission" date="2017-10" db="EMBL/GenBank/DDBJ databases">
        <title>Staphylococcus edaphicus sp. nov., isolated in Antarctica, harbouring mecC gene and genomic islands essential in adaptation to extreme environment.</title>
        <authorList>
            <person name="Pantucek R."/>
            <person name="Sedlacek I."/>
            <person name="Indrakova A."/>
            <person name="Vrbovska V."/>
            <person name="Maslanova I."/>
            <person name="Kovarovic V."/>
            <person name="Svec P."/>
            <person name="Kralova S."/>
            <person name="Kristofova L."/>
            <person name="Keklakova J."/>
            <person name="Petras P."/>
            <person name="Doskar J."/>
        </authorList>
    </citation>
    <scope>NUCLEOTIDE SEQUENCE [LARGE SCALE GENOMIC DNA]</scope>
    <source>
        <strain evidence="2">CCM 5085</strain>
    </source>
</reference>